<protein>
    <recommendedName>
        <fullName evidence="1">TraG P-loop domain-containing protein</fullName>
    </recommendedName>
</protein>
<comment type="caution">
    <text evidence="2">The sequence shown here is derived from an EMBL/GenBank/DDBJ whole genome shotgun (WGS) entry which is preliminary data.</text>
</comment>
<dbReference type="InterPro" id="IPR053155">
    <property type="entry name" value="F-pilin_assembly_TraC"/>
</dbReference>
<dbReference type="EMBL" id="LAZR01006991">
    <property type="protein sequence ID" value="KKM88218.1"/>
    <property type="molecule type" value="Genomic_DNA"/>
</dbReference>
<accession>A0A0F9L354</accession>
<feature type="domain" description="TraG P-loop" evidence="1">
    <location>
        <begin position="8"/>
        <end position="143"/>
    </location>
</feature>
<sequence length="150" mass="17408">LTPYFNSQSRMARKLGGQPIFISQKVDDFTSSKLIKDAIVVNSHIKVFLDMRDFAQSFDKIQSIMGLGEKQKQLILSLNRDIPKDKKLREVAICWMDRVKVYGVETSLEEKCIYETNPVESGKIKRLHRKNHNNWELTAKAYAYENALKK</sequence>
<dbReference type="AlphaFoldDB" id="A0A0F9L354"/>
<dbReference type="PANTHER" id="PTHR38467:SF1">
    <property type="entry name" value="CONJUGATIVE TRANSFER: ASSEMBLY"/>
    <property type="match status" value="1"/>
</dbReference>
<proteinExistence type="predicted"/>
<dbReference type="PANTHER" id="PTHR38467">
    <property type="match status" value="1"/>
</dbReference>
<organism evidence="2">
    <name type="scientific">marine sediment metagenome</name>
    <dbReference type="NCBI Taxonomy" id="412755"/>
    <lineage>
        <taxon>unclassified sequences</taxon>
        <taxon>metagenomes</taxon>
        <taxon>ecological metagenomes</taxon>
    </lineage>
</organism>
<dbReference type="Pfam" id="PF19044">
    <property type="entry name" value="P-loop_TraG"/>
    <property type="match status" value="1"/>
</dbReference>
<gene>
    <name evidence="2" type="ORF">LCGC14_1261020</name>
</gene>
<evidence type="ECO:0000313" key="2">
    <source>
        <dbReference type="EMBL" id="KKM88218.1"/>
    </source>
</evidence>
<evidence type="ECO:0000259" key="1">
    <source>
        <dbReference type="Pfam" id="PF19044"/>
    </source>
</evidence>
<reference evidence="2" key="1">
    <citation type="journal article" date="2015" name="Nature">
        <title>Complex archaea that bridge the gap between prokaryotes and eukaryotes.</title>
        <authorList>
            <person name="Spang A."/>
            <person name="Saw J.H."/>
            <person name="Jorgensen S.L."/>
            <person name="Zaremba-Niedzwiedzka K."/>
            <person name="Martijn J."/>
            <person name="Lind A.E."/>
            <person name="van Eijk R."/>
            <person name="Schleper C."/>
            <person name="Guy L."/>
            <person name="Ettema T.J."/>
        </authorList>
    </citation>
    <scope>NUCLEOTIDE SEQUENCE</scope>
</reference>
<dbReference type="InterPro" id="IPR043964">
    <property type="entry name" value="P-loop_TraG"/>
</dbReference>
<feature type="non-terminal residue" evidence="2">
    <location>
        <position position="1"/>
    </location>
</feature>
<name>A0A0F9L354_9ZZZZ</name>
<dbReference type="InterPro" id="IPR027417">
    <property type="entry name" value="P-loop_NTPase"/>
</dbReference>
<dbReference type="Gene3D" id="3.40.50.300">
    <property type="entry name" value="P-loop containing nucleotide triphosphate hydrolases"/>
    <property type="match status" value="1"/>
</dbReference>